<dbReference type="Gramene" id="mRNA:MD07G0189800">
    <property type="protein sequence ID" value="mRNA:MD07G0189800"/>
    <property type="gene ID" value="MD07G0189800"/>
</dbReference>
<name>A0A498JN22_MALDO</name>
<dbReference type="EMBL" id="RDQH01000333">
    <property type="protein sequence ID" value="RXH94721.1"/>
    <property type="molecule type" value="Genomic_DNA"/>
</dbReference>
<organism evidence="2 3">
    <name type="scientific">Malus domestica</name>
    <name type="common">Apple</name>
    <name type="synonym">Pyrus malus</name>
    <dbReference type="NCBI Taxonomy" id="3750"/>
    <lineage>
        <taxon>Eukaryota</taxon>
        <taxon>Viridiplantae</taxon>
        <taxon>Streptophyta</taxon>
        <taxon>Embryophyta</taxon>
        <taxon>Tracheophyta</taxon>
        <taxon>Spermatophyta</taxon>
        <taxon>Magnoliopsida</taxon>
        <taxon>eudicotyledons</taxon>
        <taxon>Gunneridae</taxon>
        <taxon>Pentapetalae</taxon>
        <taxon>rosids</taxon>
        <taxon>fabids</taxon>
        <taxon>Rosales</taxon>
        <taxon>Rosaceae</taxon>
        <taxon>Amygdaloideae</taxon>
        <taxon>Maleae</taxon>
        <taxon>Malus</taxon>
    </lineage>
</organism>
<gene>
    <name evidence="2" type="ORF">DVH24_024405</name>
</gene>
<feature type="region of interest" description="Disordered" evidence="1">
    <location>
        <begin position="1"/>
        <end position="166"/>
    </location>
</feature>
<feature type="compositionally biased region" description="Low complexity" evidence="1">
    <location>
        <begin position="20"/>
        <end position="41"/>
    </location>
</feature>
<dbReference type="KEGG" id="mdm:103432893"/>
<reference evidence="2 3" key="1">
    <citation type="submission" date="2018-10" db="EMBL/GenBank/DDBJ databases">
        <title>A high-quality apple genome assembly.</title>
        <authorList>
            <person name="Hu J."/>
        </authorList>
    </citation>
    <scope>NUCLEOTIDE SEQUENCE [LARGE SCALE GENOMIC DNA]</scope>
    <source>
        <strain evidence="3">cv. HFTH1</strain>
        <tissue evidence="2">Young leaf</tissue>
    </source>
</reference>
<comment type="caution">
    <text evidence="2">The sequence shown here is derived from an EMBL/GenBank/DDBJ whole genome shotgun (WGS) entry which is preliminary data.</text>
</comment>
<dbReference type="PANTHER" id="PTHR35740:SF1">
    <property type="entry name" value="OS12G0111700 PROTEIN"/>
    <property type="match status" value="1"/>
</dbReference>
<dbReference type="PANTHER" id="PTHR35740">
    <property type="entry name" value="OS12G0111700 PROTEIN"/>
    <property type="match status" value="1"/>
</dbReference>
<evidence type="ECO:0000256" key="1">
    <source>
        <dbReference type="SAM" id="MobiDB-lite"/>
    </source>
</evidence>
<dbReference type="Proteomes" id="UP000290289">
    <property type="component" value="Chromosome 7"/>
</dbReference>
<accession>A0A498JN22</accession>
<protein>
    <submittedName>
        <fullName evidence="2">Uncharacterized protein</fullName>
    </submittedName>
</protein>
<proteinExistence type="predicted"/>
<keyword evidence="3" id="KW-1185">Reference proteome</keyword>
<evidence type="ECO:0000313" key="2">
    <source>
        <dbReference type="EMBL" id="RXH94721.1"/>
    </source>
</evidence>
<dbReference type="AlphaFoldDB" id="A0A498JN22"/>
<evidence type="ECO:0000313" key="3">
    <source>
        <dbReference type="Proteomes" id="UP000290289"/>
    </source>
</evidence>
<sequence length="201" mass="21653">MEAEPSRRRLRAPNPLSDCTNTISSTTLATATSSQSSSASTVKLKRQNPKLASVTGNLLSALDPKPSVVPPPIPSTPPRPHPVSSSASGTSDREALEPCSVYTRRHTAVKGEGKGKENNGSWSCPTAPKTRNAGKKTKASGCNSVSKESMAPHQKKQRAVPAGKEDCEKQRAFFDEIEQKRKYFAEIDAFELSEEEVDSVD</sequence>
<dbReference type="OrthoDB" id="1903589at2759"/>
<feature type="compositionally biased region" description="Pro residues" evidence="1">
    <location>
        <begin position="67"/>
        <end position="81"/>
    </location>
</feature>